<keyword evidence="2" id="KW-0675">Receptor</keyword>
<evidence type="ECO:0000313" key="3">
    <source>
        <dbReference type="Proteomes" id="UP000762676"/>
    </source>
</evidence>
<accession>A0AAV4J092</accession>
<dbReference type="InterPro" id="IPR016186">
    <property type="entry name" value="C-type_lectin-like/link_sf"/>
</dbReference>
<proteinExistence type="predicted"/>
<dbReference type="Gene3D" id="3.10.100.10">
    <property type="entry name" value="Mannose-Binding Protein A, subunit A"/>
    <property type="match status" value="2"/>
</dbReference>
<dbReference type="Pfam" id="PF00059">
    <property type="entry name" value="Lectin_C"/>
    <property type="match status" value="1"/>
</dbReference>
<dbReference type="EMBL" id="BMAT01002816">
    <property type="protein sequence ID" value="GFS14872.1"/>
    <property type="molecule type" value="Genomic_DNA"/>
</dbReference>
<reference evidence="2 3" key="1">
    <citation type="journal article" date="2021" name="Elife">
        <title>Chloroplast acquisition without the gene transfer in kleptoplastic sea slugs, Plakobranchus ocellatus.</title>
        <authorList>
            <person name="Maeda T."/>
            <person name="Takahashi S."/>
            <person name="Yoshida T."/>
            <person name="Shimamura S."/>
            <person name="Takaki Y."/>
            <person name="Nagai Y."/>
            <person name="Toyoda A."/>
            <person name="Suzuki Y."/>
            <person name="Arimoto A."/>
            <person name="Ishii H."/>
            <person name="Satoh N."/>
            <person name="Nishiyama T."/>
            <person name="Hasebe M."/>
            <person name="Maruyama T."/>
            <person name="Minagawa J."/>
            <person name="Obokata J."/>
            <person name="Shigenobu S."/>
        </authorList>
    </citation>
    <scope>NUCLEOTIDE SEQUENCE [LARGE SCALE GENOMIC DNA]</scope>
</reference>
<dbReference type="PANTHER" id="PTHR22803">
    <property type="entry name" value="MANNOSE, PHOSPHOLIPASE, LECTIN RECEPTOR RELATED"/>
    <property type="match status" value="1"/>
</dbReference>
<keyword evidence="3" id="KW-1185">Reference proteome</keyword>
<feature type="domain" description="C-type lectin" evidence="1">
    <location>
        <begin position="1"/>
        <end position="52"/>
    </location>
</feature>
<dbReference type="SUPFAM" id="SSF56436">
    <property type="entry name" value="C-type lectin-like"/>
    <property type="match status" value="2"/>
</dbReference>
<sequence length="112" mass="12635">MWNGGNTNLKAGYSNTGSVSWGPSENCGIIKHRGGAKWSFKRCRDKKKYICEKRPIRLCPDGWTPSSHSKTCIRVFDEPQVWMDARKACQDRGGDLVITVNAQNNRFLKGNC</sequence>
<dbReference type="InterPro" id="IPR001304">
    <property type="entry name" value="C-type_lectin-like"/>
</dbReference>
<dbReference type="AlphaFoldDB" id="A0AAV4J092"/>
<name>A0AAV4J092_9GAST</name>
<organism evidence="2 3">
    <name type="scientific">Elysia marginata</name>
    <dbReference type="NCBI Taxonomy" id="1093978"/>
    <lineage>
        <taxon>Eukaryota</taxon>
        <taxon>Metazoa</taxon>
        <taxon>Spiralia</taxon>
        <taxon>Lophotrochozoa</taxon>
        <taxon>Mollusca</taxon>
        <taxon>Gastropoda</taxon>
        <taxon>Heterobranchia</taxon>
        <taxon>Euthyneura</taxon>
        <taxon>Panpulmonata</taxon>
        <taxon>Sacoglossa</taxon>
        <taxon>Placobranchoidea</taxon>
        <taxon>Plakobranchidae</taxon>
        <taxon>Elysia</taxon>
    </lineage>
</organism>
<dbReference type="CDD" id="cd00037">
    <property type="entry name" value="CLECT"/>
    <property type="match status" value="2"/>
</dbReference>
<protein>
    <submittedName>
        <fullName evidence="2">Macrophage mannose receptor 1</fullName>
    </submittedName>
</protein>
<dbReference type="PROSITE" id="PS50041">
    <property type="entry name" value="C_TYPE_LECTIN_2"/>
    <property type="match status" value="1"/>
</dbReference>
<gene>
    <name evidence="2" type="ORF">ElyMa_001435200</name>
</gene>
<comment type="caution">
    <text evidence="2">The sequence shown here is derived from an EMBL/GenBank/DDBJ whole genome shotgun (WGS) entry which is preliminary data.</text>
</comment>
<evidence type="ECO:0000259" key="1">
    <source>
        <dbReference type="PROSITE" id="PS50041"/>
    </source>
</evidence>
<dbReference type="Proteomes" id="UP000762676">
    <property type="component" value="Unassembled WGS sequence"/>
</dbReference>
<dbReference type="InterPro" id="IPR050111">
    <property type="entry name" value="C-type_lectin/snaclec_domain"/>
</dbReference>
<evidence type="ECO:0000313" key="2">
    <source>
        <dbReference type="EMBL" id="GFS14872.1"/>
    </source>
</evidence>
<dbReference type="InterPro" id="IPR016187">
    <property type="entry name" value="CTDL_fold"/>
</dbReference>